<dbReference type="FunFam" id="2.60.120.260:FF:000016">
    <property type="entry name" value="Contactin-associated protein-like 4 isoform 1"/>
    <property type="match status" value="2"/>
</dbReference>
<dbReference type="PANTHER" id="PTHR24543:SF325">
    <property type="entry name" value="F5_8 TYPE C DOMAIN-CONTAINING PROTEIN"/>
    <property type="match status" value="1"/>
</dbReference>
<evidence type="ECO:0000313" key="4">
    <source>
        <dbReference type="Proteomes" id="UP000001593"/>
    </source>
</evidence>
<accession>A7RK13</accession>
<feature type="domain" description="F5/8 type C" evidence="2">
    <location>
        <begin position="158"/>
        <end position="307"/>
    </location>
</feature>
<dbReference type="eggNOG" id="ENOG502QUEH">
    <property type="taxonomic scope" value="Eukaryota"/>
</dbReference>
<name>A7RK13_NEMVE</name>
<dbReference type="PROSITE" id="PS01285">
    <property type="entry name" value="FA58C_1"/>
    <property type="match status" value="2"/>
</dbReference>
<evidence type="ECO:0000259" key="2">
    <source>
        <dbReference type="PROSITE" id="PS50022"/>
    </source>
</evidence>
<dbReference type="SUPFAM" id="SSF49785">
    <property type="entry name" value="Galactose-binding domain-like"/>
    <property type="match status" value="2"/>
</dbReference>
<dbReference type="InterPro" id="IPR008979">
    <property type="entry name" value="Galactose-bd-like_sf"/>
</dbReference>
<feature type="region of interest" description="Disordered" evidence="1">
    <location>
        <begin position="1"/>
        <end position="20"/>
    </location>
</feature>
<sequence>MCNRPMGMKSRRIKSSQITASSSYNANHKPSLARLHLARNGRFTGGWAAAVNNYHQWLQVDFKKPSRIVRVSTQGRQDIDQWVTQYYVQSSVDLVHFVDYMEKSAKKIFQGNYDRYITVTHTFKRPLTGRYFRVHPVTWYSHISMRLEFYGCITGKLCNRPLGMKSGRIRSTMLMASSSWDRNHGPARARLNLARQGGRVGAWVPRQYDRYQWLQVNFVELARISGVCTQGRYNANQWVKQYKIKYGLDGYRFTTVKSGKRDKVFSGNSDRNTIICHKMPKRFNAVYVRINPQSWYGWISLRAEFYG</sequence>
<dbReference type="Gene3D" id="2.60.120.260">
    <property type="entry name" value="Galactose-binding domain-like"/>
    <property type="match status" value="2"/>
</dbReference>
<protein>
    <recommendedName>
        <fullName evidence="2">F5/8 type C domain-containing protein</fullName>
    </recommendedName>
</protein>
<feature type="domain" description="F5/8 type C" evidence="2">
    <location>
        <begin position="2"/>
        <end position="152"/>
    </location>
</feature>
<dbReference type="PANTHER" id="PTHR24543">
    <property type="entry name" value="MULTICOPPER OXIDASE-RELATED"/>
    <property type="match status" value="1"/>
</dbReference>
<proteinExistence type="predicted"/>
<dbReference type="PhylomeDB" id="A7RK13"/>
<dbReference type="FunCoup" id="A7RK13">
    <property type="interactions" value="31"/>
</dbReference>
<dbReference type="HOGENOM" id="CLU_030066_0_2_1"/>
<evidence type="ECO:0000256" key="1">
    <source>
        <dbReference type="SAM" id="MobiDB-lite"/>
    </source>
</evidence>
<dbReference type="InParanoid" id="A7RK13"/>
<dbReference type="InterPro" id="IPR000421">
    <property type="entry name" value="FA58C"/>
</dbReference>
<dbReference type="EMBL" id="DS469515">
    <property type="protein sequence ID" value="EDO48081.1"/>
    <property type="molecule type" value="Genomic_DNA"/>
</dbReference>
<keyword evidence="4" id="KW-1185">Reference proteome</keyword>
<dbReference type="OMA" id="IIGPCRP"/>
<dbReference type="PROSITE" id="PS50022">
    <property type="entry name" value="FA58C_3"/>
    <property type="match status" value="2"/>
</dbReference>
<dbReference type="SMART" id="SM00231">
    <property type="entry name" value="FA58C"/>
    <property type="match status" value="2"/>
</dbReference>
<reference evidence="3 4" key="1">
    <citation type="journal article" date="2007" name="Science">
        <title>Sea anemone genome reveals ancestral eumetazoan gene repertoire and genomic organization.</title>
        <authorList>
            <person name="Putnam N.H."/>
            <person name="Srivastava M."/>
            <person name="Hellsten U."/>
            <person name="Dirks B."/>
            <person name="Chapman J."/>
            <person name="Salamov A."/>
            <person name="Terry A."/>
            <person name="Shapiro H."/>
            <person name="Lindquist E."/>
            <person name="Kapitonov V.V."/>
            <person name="Jurka J."/>
            <person name="Genikhovich G."/>
            <person name="Grigoriev I.V."/>
            <person name="Lucas S.M."/>
            <person name="Steele R.E."/>
            <person name="Finnerty J.R."/>
            <person name="Technau U."/>
            <person name="Martindale M.Q."/>
            <person name="Rokhsar D.S."/>
        </authorList>
    </citation>
    <scope>NUCLEOTIDE SEQUENCE [LARGE SCALE GENOMIC DNA]</scope>
    <source>
        <strain evidence="4">CH2 X CH6</strain>
    </source>
</reference>
<gene>
    <name evidence="3" type="ORF">NEMVEDRAFT_v1g84247</name>
</gene>
<dbReference type="Proteomes" id="UP000001593">
    <property type="component" value="Unassembled WGS sequence"/>
</dbReference>
<dbReference type="CDD" id="cd00057">
    <property type="entry name" value="FA58C"/>
    <property type="match status" value="2"/>
</dbReference>
<evidence type="ECO:0000313" key="3">
    <source>
        <dbReference type="EMBL" id="EDO48081.1"/>
    </source>
</evidence>
<organism evidence="3 4">
    <name type="scientific">Nematostella vectensis</name>
    <name type="common">Starlet sea anemone</name>
    <dbReference type="NCBI Taxonomy" id="45351"/>
    <lineage>
        <taxon>Eukaryota</taxon>
        <taxon>Metazoa</taxon>
        <taxon>Cnidaria</taxon>
        <taxon>Anthozoa</taxon>
        <taxon>Hexacorallia</taxon>
        <taxon>Actiniaria</taxon>
        <taxon>Edwardsiidae</taxon>
        <taxon>Nematostella</taxon>
    </lineage>
</organism>
<feature type="non-terminal residue" evidence="3">
    <location>
        <position position="307"/>
    </location>
</feature>
<dbReference type="AlphaFoldDB" id="A7RK13"/>
<dbReference type="Pfam" id="PF00754">
    <property type="entry name" value="F5_F8_type_C"/>
    <property type="match status" value="2"/>
</dbReference>